<dbReference type="OrthoDB" id="9860659at2"/>
<keyword evidence="1" id="KW-1133">Transmembrane helix</keyword>
<evidence type="ECO:0000313" key="3">
    <source>
        <dbReference type="Proteomes" id="UP000295662"/>
    </source>
</evidence>
<organism evidence="2 3">
    <name type="scientific">Prosthecobacter fusiformis</name>
    <dbReference type="NCBI Taxonomy" id="48464"/>
    <lineage>
        <taxon>Bacteria</taxon>
        <taxon>Pseudomonadati</taxon>
        <taxon>Verrucomicrobiota</taxon>
        <taxon>Verrucomicrobiia</taxon>
        <taxon>Verrucomicrobiales</taxon>
        <taxon>Verrucomicrobiaceae</taxon>
        <taxon>Prosthecobacter</taxon>
    </lineage>
</organism>
<feature type="transmembrane region" description="Helical" evidence="1">
    <location>
        <begin position="20"/>
        <end position="41"/>
    </location>
</feature>
<keyword evidence="1" id="KW-0472">Membrane</keyword>
<name>A0A4R7RVI0_9BACT</name>
<reference evidence="2 3" key="1">
    <citation type="submission" date="2019-03" db="EMBL/GenBank/DDBJ databases">
        <title>Genomic Encyclopedia of Archaeal and Bacterial Type Strains, Phase II (KMG-II): from individual species to whole genera.</title>
        <authorList>
            <person name="Goeker M."/>
        </authorList>
    </citation>
    <scope>NUCLEOTIDE SEQUENCE [LARGE SCALE GENOMIC DNA]</scope>
    <source>
        <strain evidence="2 3">ATCC 25309</strain>
    </source>
</reference>
<keyword evidence="1" id="KW-0812">Transmembrane</keyword>
<keyword evidence="3" id="KW-1185">Reference proteome</keyword>
<evidence type="ECO:0000313" key="2">
    <source>
        <dbReference type="EMBL" id="TDU69259.1"/>
    </source>
</evidence>
<dbReference type="EMBL" id="SOCA01000005">
    <property type="protein sequence ID" value="TDU69259.1"/>
    <property type="molecule type" value="Genomic_DNA"/>
</dbReference>
<dbReference type="AlphaFoldDB" id="A0A4R7RVI0"/>
<evidence type="ECO:0000256" key="1">
    <source>
        <dbReference type="SAM" id="Phobius"/>
    </source>
</evidence>
<dbReference type="RefSeq" id="WP_133795954.1">
    <property type="nucleotide sequence ID" value="NZ_SOCA01000005.1"/>
</dbReference>
<dbReference type="Proteomes" id="UP000295662">
    <property type="component" value="Unassembled WGS sequence"/>
</dbReference>
<accession>A0A4R7RVI0</accession>
<sequence length="222" mass="24757">MTHHLLSTQRRHSTATAAAGFSLVEMLVSTVLTVLICVLVAEMSTNMLGSVSSASGRLTAAQKLDQLRHILGDDLARLPRLEDGEKRLQTTSDDQKWTIEINLPARAEVLRREGRAWQQVIYHWDREKALISRVILDAEGELSQPEIILTGVISFTPEWLENSAVEEDGEKDWTRAALPAILRLNVRLTDVWEEGKAEEQTAQANRVRDFELLLPVGGGVSL</sequence>
<protein>
    <submittedName>
        <fullName evidence="2">Uncharacterized protein</fullName>
    </submittedName>
</protein>
<comment type="caution">
    <text evidence="2">The sequence shown here is derived from an EMBL/GenBank/DDBJ whole genome shotgun (WGS) entry which is preliminary data.</text>
</comment>
<gene>
    <name evidence="2" type="ORF">EI77_02907</name>
</gene>
<proteinExistence type="predicted"/>